<protein>
    <submittedName>
        <fullName evidence="2">Histidine kinase-like ATPase domain-containing protein</fullName>
    </submittedName>
</protein>
<dbReference type="Proteomes" id="UP000184476">
    <property type="component" value="Unassembled WGS sequence"/>
</dbReference>
<dbReference type="SUPFAM" id="SSF55874">
    <property type="entry name" value="ATPase domain of HSP90 chaperone/DNA topoisomerase II/histidine kinase"/>
    <property type="match status" value="1"/>
</dbReference>
<dbReference type="Gene3D" id="3.30.565.10">
    <property type="entry name" value="Histidine kinase-like ATPase, C-terminal domain"/>
    <property type="match status" value="1"/>
</dbReference>
<keyword evidence="2" id="KW-0418">Kinase</keyword>
<dbReference type="GO" id="GO:0016301">
    <property type="term" value="F:kinase activity"/>
    <property type="evidence" value="ECO:0007669"/>
    <property type="project" value="UniProtKB-KW"/>
</dbReference>
<keyword evidence="3" id="KW-1185">Reference proteome</keyword>
<dbReference type="InterPro" id="IPR036890">
    <property type="entry name" value="HATPase_C_sf"/>
</dbReference>
<dbReference type="EMBL" id="FQVL01000009">
    <property type="protein sequence ID" value="SHF17830.1"/>
    <property type="molecule type" value="Genomic_DNA"/>
</dbReference>
<name>A0A1M4ZIE4_9BACL</name>
<dbReference type="Pfam" id="PF13581">
    <property type="entry name" value="HATPase_c_2"/>
    <property type="match status" value="1"/>
</dbReference>
<dbReference type="RefSeq" id="WP_084731573.1">
    <property type="nucleotide sequence ID" value="NZ_FQVL01000009.1"/>
</dbReference>
<accession>A0A1M4ZIE4</accession>
<proteinExistence type="predicted"/>
<dbReference type="InterPro" id="IPR003594">
    <property type="entry name" value="HATPase_dom"/>
</dbReference>
<dbReference type="OrthoDB" id="9799195at2"/>
<reference evidence="2 3" key="1">
    <citation type="submission" date="2016-11" db="EMBL/GenBank/DDBJ databases">
        <authorList>
            <person name="Jaros S."/>
            <person name="Januszkiewicz K."/>
            <person name="Wedrychowicz H."/>
        </authorList>
    </citation>
    <scope>NUCLEOTIDE SEQUENCE [LARGE SCALE GENOMIC DNA]</scope>
    <source>
        <strain evidence="2 3">DSM 44666</strain>
    </source>
</reference>
<evidence type="ECO:0000259" key="1">
    <source>
        <dbReference type="Pfam" id="PF13581"/>
    </source>
</evidence>
<organism evidence="2 3">
    <name type="scientific">Seinonella peptonophila</name>
    <dbReference type="NCBI Taxonomy" id="112248"/>
    <lineage>
        <taxon>Bacteria</taxon>
        <taxon>Bacillati</taxon>
        <taxon>Bacillota</taxon>
        <taxon>Bacilli</taxon>
        <taxon>Bacillales</taxon>
        <taxon>Thermoactinomycetaceae</taxon>
        <taxon>Seinonella</taxon>
    </lineage>
</organism>
<keyword evidence="2" id="KW-0808">Transferase</keyword>
<evidence type="ECO:0000313" key="3">
    <source>
        <dbReference type="Proteomes" id="UP000184476"/>
    </source>
</evidence>
<dbReference type="STRING" id="112248.SAMN05444392_10975"/>
<evidence type="ECO:0000313" key="2">
    <source>
        <dbReference type="EMBL" id="SHF17830.1"/>
    </source>
</evidence>
<gene>
    <name evidence="2" type="ORF">SAMN05444392_10975</name>
</gene>
<feature type="domain" description="Histidine kinase/HSP90-like ATPase" evidence="1">
    <location>
        <begin position="3"/>
        <end position="86"/>
    </location>
</feature>
<sequence length="95" mass="10665">MAGNIVQHAEKGSITIDQLEKDTRKGLRLIVQDSGPGISNVEEILKQVREAAKTDQEKRGLQRVATLMDEFDIKSEGTGTWIEVVKWMKKSEIVN</sequence>
<dbReference type="AlphaFoldDB" id="A0A1M4ZIE4"/>